<reference evidence="21" key="2">
    <citation type="submission" date="2025-08" db="UniProtKB">
        <authorList>
            <consortium name="Ensembl"/>
        </authorList>
    </citation>
    <scope>IDENTIFICATION</scope>
</reference>
<keyword evidence="12" id="KW-0443">Lipid metabolism</keyword>
<dbReference type="PANTHER" id="PTHR11200:SF158">
    <property type="entry name" value="SYNAPTOJANIN-1"/>
    <property type="match status" value="1"/>
</dbReference>
<evidence type="ECO:0000256" key="6">
    <source>
        <dbReference type="ARBA" id="ARBA00022481"/>
    </source>
</evidence>
<feature type="compositionally biased region" description="Low complexity" evidence="18">
    <location>
        <begin position="1026"/>
        <end position="1049"/>
    </location>
</feature>
<keyword evidence="7" id="KW-0963">Cytoplasm</keyword>
<dbReference type="InterPro" id="IPR034971">
    <property type="entry name" value="SYNJ1_RRM"/>
</dbReference>
<evidence type="ECO:0000256" key="2">
    <source>
        <dbReference type="ARBA" id="ARBA00004556"/>
    </source>
</evidence>
<evidence type="ECO:0000313" key="21">
    <source>
        <dbReference type="Ensembl" id="ENSCMMP00000004150.1"/>
    </source>
</evidence>
<evidence type="ECO:0000256" key="9">
    <source>
        <dbReference type="ARBA" id="ARBA00022583"/>
    </source>
</evidence>
<comment type="similarity">
    <text evidence="4">In the central section; belongs to the inositol 1,4,5-trisphosphate 5-phosphatase family.</text>
</comment>
<dbReference type="InterPro" id="IPR000504">
    <property type="entry name" value="RRM_dom"/>
</dbReference>
<dbReference type="SUPFAM" id="SSF54928">
    <property type="entry name" value="RNA-binding domain, RBD"/>
    <property type="match status" value="1"/>
</dbReference>
<dbReference type="Gene3D" id="3.60.10.10">
    <property type="entry name" value="Endonuclease/exonuclease/phosphatase"/>
    <property type="match status" value="1"/>
</dbReference>
<feature type="compositionally biased region" description="Polar residues" evidence="18">
    <location>
        <begin position="1524"/>
        <end position="1538"/>
    </location>
</feature>
<comment type="subunit">
    <text evidence="14">Interacts with ASH/GRB2. Interacts with PACSIN1, PACSIN2 and PACSIN3. Interacts with AMPH, SH3GL1, SH3GL2 and SH3GL3. Interacts with MYO1E (via SH3 domain). Interacts with BIN1 and DNM1. Interacts with EPS15.</text>
</comment>
<feature type="compositionally biased region" description="Pro residues" evidence="18">
    <location>
        <begin position="1180"/>
        <end position="1201"/>
    </location>
</feature>
<feature type="domain" description="SAC" evidence="20">
    <location>
        <begin position="119"/>
        <end position="442"/>
    </location>
</feature>
<feature type="region of interest" description="Disordered" evidence="18">
    <location>
        <begin position="1509"/>
        <end position="1544"/>
    </location>
</feature>
<feature type="compositionally biased region" description="Polar residues" evidence="18">
    <location>
        <begin position="1254"/>
        <end position="1265"/>
    </location>
</feature>
<dbReference type="SMART" id="SM01165">
    <property type="entry name" value="DUF1866"/>
    <property type="match status" value="1"/>
</dbReference>
<dbReference type="SUPFAM" id="SSF56219">
    <property type="entry name" value="DNase I-like"/>
    <property type="match status" value="1"/>
</dbReference>
<proteinExistence type="inferred from homology"/>
<dbReference type="GO" id="GO:0046856">
    <property type="term" value="P:phosphatidylinositol dephosphorylation"/>
    <property type="evidence" value="ECO:0007669"/>
    <property type="project" value="InterPro"/>
</dbReference>
<dbReference type="InterPro" id="IPR015047">
    <property type="entry name" value="SYNJ1/2_RRM"/>
</dbReference>
<organism evidence="21 22">
    <name type="scientific">Cairina moschata</name>
    <name type="common">Muscovy duck</name>
    <dbReference type="NCBI Taxonomy" id="8855"/>
    <lineage>
        <taxon>Eukaryota</taxon>
        <taxon>Metazoa</taxon>
        <taxon>Chordata</taxon>
        <taxon>Craniata</taxon>
        <taxon>Vertebrata</taxon>
        <taxon>Euteleostomi</taxon>
        <taxon>Archelosauria</taxon>
        <taxon>Archosauria</taxon>
        <taxon>Dinosauria</taxon>
        <taxon>Saurischia</taxon>
        <taxon>Theropoda</taxon>
        <taxon>Coelurosauria</taxon>
        <taxon>Aves</taxon>
        <taxon>Neognathae</taxon>
        <taxon>Galloanserae</taxon>
        <taxon>Anseriformes</taxon>
        <taxon>Anatidae</taxon>
        <taxon>Anatinae</taxon>
        <taxon>Cairina</taxon>
    </lineage>
</organism>
<evidence type="ECO:0000256" key="1">
    <source>
        <dbReference type="ARBA" id="ARBA00001786"/>
    </source>
</evidence>
<evidence type="ECO:0000256" key="11">
    <source>
        <dbReference type="ARBA" id="ARBA00022884"/>
    </source>
</evidence>
<reference evidence="21" key="3">
    <citation type="submission" date="2025-09" db="UniProtKB">
        <authorList>
            <consortium name="Ensembl"/>
        </authorList>
    </citation>
    <scope>IDENTIFICATION</scope>
</reference>
<dbReference type="InterPro" id="IPR002013">
    <property type="entry name" value="SAC_dom"/>
</dbReference>
<evidence type="ECO:0000256" key="4">
    <source>
        <dbReference type="ARBA" id="ARBA00009678"/>
    </source>
</evidence>
<dbReference type="InterPro" id="IPR000300">
    <property type="entry name" value="IPPc"/>
</dbReference>
<evidence type="ECO:0000256" key="14">
    <source>
        <dbReference type="ARBA" id="ARBA00062418"/>
    </source>
</evidence>
<comment type="similarity">
    <text evidence="3">Belongs to the synaptojanin family.</text>
</comment>
<dbReference type="Ensembl" id="ENSCMMT00000004641.1">
    <property type="protein sequence ID" value="ENSCMMP00000004150.1"/>
    <property type="gene ID" value="ENSCMMG00000002635.1"/>
</dbReference>
<protein>
    <recommendedName>
        <fullName evidence="15">Synaptojanin-1</fullName>
        <ecNumber evidence="5">3.1.3.36</ecNumber>
    </recommendedName>
    <alternativeName>
        <fullName evidence="16">Synaptic inositol 1,4,5-trisphosphate 5-phosphatase 1</fullName>
    </alternativeName>
</protein>
<dbReference type="InterPro" id="IPR046985">
    <property type="entry name" value="IP5"/>
</dbReference>
<comment type="function">
    <text evidence="13">Phosphatase that acts on various phosphoinositides, including phosphatidylinositol 4-phosphate, phosphatidylinositol (4,5)-bisphosphate and phosphatidylinositol (3,4,5)-trisphosphate. Has a role in clathrin-mediated endocytosis. Hydrolyzes PIP2 bound to actin regulatory proteins resulting in the rearrangement of actin filaments downstream of tyrosine kinase and ASH/GRB2.</text>
</comment>
<evidence type="ECO:0000313" key="22">
    <source>
        <dbReference type="Proteomes" id="UP000694556"/>
    </source>
</evidence>
<dbReference type="Pfam" id="PF08952">
    <property type="entry name" value="DUF1866"/>
    <property type="match status" value="1"/>
</dbReference>
<dbReference type="InterPro" id="IPR012677">
    <property type="entry name" value="Nucleotide-bd_a/b_plait_sf"/>
</dbReference>
<dbReference type="Proteomes" id="UP000694556">
    <property type="component" value="Chromosome 1"/>
</dbReference>
<feature type="compositionally biased region" description="Polar residues" evidence="18">
    <location>
        <begin position="1074"/>
        <end position="1092"/>
    </location>
</feature>
<dbReference type="Pfam" id="PF22669">
    <property type="entry name" value="Exo_endo_phos2"/>
    <property type="match status" value="1"/>
</dbReference>
<keyword evidence="9" id="KW-0254">Endocytosis</keyword>
<dbReference type="PROSITE" id="PS50102">
    <property type="entry name" value="RRM"/>
    <property type="match status" value="1"/>
</dbReference>
<feature type="domain" description="RRM" evidence="19">
    <location>
        <begin position="889"/>
        <end position="966"/>
    </location>
</feature>
<evidence type="ECO:0000256" key="13">
    <source>
        <dbReference type="ARBA" id="ARBA00053493"/>
    </source>
</evidence>
<dbReference type="FunFam" id="3.60.10.10:FF:000003">
    <property type="entry name" value="Synaptojanin-1 isoform 1"/>
    <property type="match status" value="1"/>
</dbReference>
<dbReference type="GO" id="GO:0048471">
    <property type="term" value="C:perinuclear region of cytoplasm"/>
    <property type="evidence" value="ECO:0007669"/>
    <property type="project" value="UniProtKB-SubCell"/>
</dbReference>
<feature type="region of interest" description="Disordered" evidence="18">
    <location>
        <begin position="1026"/>
        <end position="1265"/>
    </location>
</feature>
<evidence type="ECO:0000256" key="12">
    <source>
        <dbReference type="ARBA" id="ARBA00023098"/>
    </source>
</evidence>
<evidence type="ECO:0000256" key="16">
    <source>
        <dbReference type="ARBA" id="ARBA00077888"/>
    </source>
</evidence>
<evidence type="ECO:0000259" key="19">
    <source>
        <dbReference type="PROSITE" id="PS50102"/>
    </source>
</evidence>
<dbReference type="EC" id="3.1.3.36" evidence="5"/>
<evidence type="ECO:0000256" key="7">
    <source>
        <dbReference type="ARBA" id="ARBA00022490"/>
    </source>
</evidence>
<keyword evidence="6" id="KW-0488">Methylation</keyword>
<dbReference type="GO" id="GO:0017124">
    <property type="term" value="F:SH3 domain binding"/>
    <property type="evidence" value="ECO:0007669"/>
    <property type="project" value="TreeGrafter"/>
</dbReference>
<dbReference type="InterPro" id="IPR035979">
    <property type="entry name" value="RBD_domain_sf"/>
</dbReference>
<evidence type="ECO:0000256" key="5">
    <source>
        <dbReference type="ARBA" id="ARBA00013044"/>
    </source>
</evidence>
<keyword evidence="10" id="KW-0378">Hydrolase</keyword>
<dbReference type="Gene3D" id="3.30.70.330">
    <property type="match status" value="1"/>
</dbReference>
<feature type="compositionally biased region" description="Pro residues" evidence="18">
    <location>
        <begin position="1097"/>
        <end position="1119"/>
    </location>
</feature>
<reference evidence="21" key="1">
    <citation type="submission" date="2018-09" db="EMBL/GenBank/DDBJ databases">
        <title>Common duck and Muscovy duck high density SNP chip.</title>
        <authorList>
            <person name="Vignal A."/>
            <person name="Thebault N."/>
            <person name="Warren W.C."/>
        </authorList>
    </citation>
    <scope>NUCLEOTIDE SEQUENCE [LARGE SCALE GENOMIC DNA]</scope>
</reference>
<evidence type="ECO:0000256" key="3">
    <source>
        <dbReference type="ARBA" id="ARBA00008943"/>
    </source>
</evidence>
<feature type="compositionally biased region" description="Pro residues" evidence="18">
    <location>
        <begin position="1239"/>
        <end position="1249"/>
    </location>
</feature>
<dbReference type="GO" id="GO:0098793">
    <property type="term" value="C:presynapse"/>
    <property type="evidence" value="ECO:0007669"/>
    <property type="project" value="TreeGrafter"/>
</dbReference>
<dbReference type="InterPro" id="IPR036691">
    <property type="entry name" value="Endo/exonu/phosph_ase_sf"/>
</dbReference>
<name>A0A8C3BDS3_CAIMO</name>
<dbReference type="CDD" id="cd12719">
    <property type="entry name" value="RRM_SYNJ1"/>
    <property type="match status" value="1"/>
</dbReference>
<comment type="subcellular location">
    <subcellularLocation>
        <location evidence="2">Cytoplasm</location>
        <location evidence="2">Perinuclear region</location>
    </subcellularLocation>
</comment>
<dbReference type="SMART" id="SM00128">
    <property type="entry name" value="IPPc"/>
    <property type="match status" value="1"/>
</dbReference>
<dbReference type="GO" id="GO:0004439">
    <property type="term" value="F:phosphatidylinositol-4,5-bisphosphate 5-phosphatase activity"/>
    <property type="evidence" value="ECO:0007669"/>
    <property type="project" value="UniProtKB-EC"/>
</dbReference>
<dbReference type="GO" id="GO:0048488">
    <property type="term" value="P:synaptic vesicle endocytosis"/>
    <property type="evidence" value="ECO:0007669"/>
    <property type="project" value="TreeGrafter"/>
</dbReference>
<keyword evidence="11 17" id="KW-0694">RNA-binding</keyword>
<evidence type="ECO:0000256" key="10">
    <source>
        <dbReference type="ARBA" id="ARBA00022801"/>
    </source>
</evidence>
<evidence type="ECO:0000256" key="18">
    <source>
        <dbReference type="SAM" id="MobiDB-lite"/>
    </source>
</evidence>
<dbReference type="FunFam" id="3.30.70.330:FF:000076">
    <property type="entry name" value="Synaptojanin-1 isoform 1"/>
    <property type="match status" value="1"/>
</dbReference>
<evidence type="ECO:0000259" key="20">
    <source>
        <dbReference type="PROSITE" id="PS50275"/>
    </source>
</evidence>
<comment type="catalytic activity">
    <reaction evidence="1">
        <text>a 1,2-diacyl-sn-glycero-3-phospho-(1D-myo-inositol-4,5-bisphosphate) + H2O = a 1,2-diacyl-sn-glycero-3-phospho-(1D-myo-inositol 4-phosphate) + phosphate</text>
        <dbReference type="Rhea" id="RHEA:22764"/>
        <dbReference type="ChEBI" id="CHEBI:15377"/>
        <dbReference type="ChEBI" id="CHEBI:43474"/>
        <dbReference type="ChEBI" id="CHEBI:58178"/>
        <dbReference type="ChEBI" id="CHEBI:58456"/>
        <dbReference type="EC" id="3.1.3.36"/>
    </reaction>
</comment>
<feature type="compositionally biased region" description="Low complexity" evidence="18">
    <location>
        <begin position="1141"/>
        <end position="1156"/>
    </location>
</feature>
<dbReference type="PROSITE" id="PS50275">
    <property type="entry name" value="SAC"/>
    <property type="match status" value="1"/>
</dbReference>
<evidence type="ECO:0000256" key="17">
    <source>
        <dbReference type="PROSITE-ProRule" id="PRU00176"/>
    </source>
</evidence>
<evidence type="ECO:0000256" key="15">
    <source>
        <dbReference type="ARBA" id="ARBA00071146"/>
    </source>
</evidence>
<dbReference type="PANTHER" id="PTHR11200">
    <property type="entry name" value="INOSITOL 5-PHOSPHATASE"/>
    <property type="match status" value="1"/>
</dbReference>
<dbReference type="CDD" id="cd09098">
    <property type="entry name" value="INPP5c_Synj1"/>
    <property type="match status" value="1"/>
</dbReference>
<dbReference type="GO" id="GO:0003723">
    <property type="term" value="F:RNA binding"/>
    <property type="evidence" value="ECO:0007669"/>
    <property type="project" value="UniProtKB-UniRule"/>
</dbReference>
<keyword evidence="8" id="KW-0597">Phosphoprotein</keyword>
<keyword evidence="22" id="KW-1185">Reference proteome</keyword>
<accession>A0A8C3BDS3</accession>
<sequence length="1544" mass="171107">MAFSKGYRVYHKLDPLPFSVIVEARNREECLMFESGAVAVLSSAEKDTIKNTYSKVMDAYGLLGVLRLNLGDTLLHYLVLVTGCMSVGKIQDSEVFRVTSTEFVSLRIDSSDEDRISEVRKVLNSGNFYFAWSATGVSLDLSLNAHRSMQEHTTDNRFFWNQSLHLHLKHYGVNCDDWLLRLMCGGVEIRTIYAAHKQAKACLISRLSCERAGTRFNVRGTNDDGHVANFVETEQVIFLDDSVSSFIQIRGSVPLFWEQPGLQVGSHRVRMSRGFEANAPAFDRHFRTLKSLYGKQIIVNLLGAKEGEHMLSKAFQSHLKASEHSADIKMVNFDYHQMVKGGKAEKLHSVLKPQVQKFLECGFFYFDGKEVKRSQSGTVRTNCLDCLDRTNSVQAFFGLEMLTKQLEVLGLAEKPQLVTRFQEVFRSMWSVNGDSVSKIYAGTGALEGKAKAGKLKDGARSVTRTIQNNFFDSSKQEAIDVLLLGNTLNSDLADKARALLTTSSLRASVKVLKSMCENFYKYAKPKKVRVCVGTWNVNGGKQFRSIAFKNQTLTDWLLDAPNIAGIHEFQDRRSKPVDIFAIGFEEMVELNAGNIVNASTTNQKLWAAELQKTISRDYKYVLLASEQLVGVCLFVFIRPQHAPFIRDVAVDTVKTGMGGATGNKGAVAIRMLFHTSSLCFVCSHFAAGQSQVKERNEDFAEIARKLSFPMGRMLFSHDYIFWCGDFNYRIDIPNEEVKELIRQQNWDSLIAGDQLINQKNSGQIFRGFLEGKINFAPTYKYDLFSDDYDTSEKCRTPAWTDRILWRRRKWPFDRSAEDLDLLNASFHDDSKVPYTWNPGTLLHYGRAELKTSDHRPVVALIDIDIFEIEAEERQKVYKAVIAMQGPPDGTVMVSIRSSSGEESYFDDNLIDDLLQKFASYGEVILIRFVADKMWVTFLEGSSALNVLNLNGTELLGRIINISLKNPDWIRSLEDEMNLEKMNVGLPSSTSSTLLCEDAEVTADYDMEGDIDDYSAEVEEILPQHLQPTSSSGLGTSPSSSPRSSPCQSPTLSDGPALPVRPSRAPTKTPGPPISTHSESQLGTQQKEPSQTLEPKRPPPPRPVAPPARPAPPQRPPPPSVQKSPGTQRKDNLVRSQPPPSTGFSSAGAAGYAATRPTVPPRAGVISIPQSHVRPSGGRPAPEPQTKPAEPPRGSPLLPEPLKPQAAPAQPVPQPPPVLRMQEPLIPVASHPSQTSAPPSLEPPPQPPPRSRSSHTLPSDSASAQHQIKTNGAYGTQLETQWNSDPFEDLSFKLLVSKMQTSVRTSAVPTLNQKELMQLPSATQRNYDTLNTVNCMPAMPPAPTFNASQEHTRSSPNPFVTGLNCTNPFTERTVNAGNPFRTETQGSELTSHLLEGHAACNPFPSLNPPSRNTSKPVFSVGASENSFCLRSNSLMVKNVQPKGWVTFDEEENFSVKLKPSKSVPDFKRIGSRKTAGSPDLLGTEQNTFLGSDFNFDTDWNKSSTDCFYTMPARRPPAPPIPSRITSNRSPADPFTTSSAPKCLGT</sequence>
<evidence type="ECO:0000256" key="8">
    <source>
        <dbReference type="ARBA" id="ARBA00022553"/>
    </source>
</evidence>
<dbReference type="Pfam" id="PF02383">
    <property type="entry name" value="Syja_N"/>
    <property type="match status" value="1"/>
</dbReference>